<feature type="region of interest" description="Disordered" evidence="9">
    <location>
        <begin position="132"/>
        <end position="167"/>
    </location>
</feature>
<dbReference type="OrthoDB" id="425344at2759"/>
<feature type="compositionally biased region" description="Low complexity" evidence="9">
    <location>
        <begin position="142"/>
        <end position="160"/>
    </location>
</feature>
<keyword evidence="2" id="KW-1003">Cell membrane</keyword>
<dbReference type="PROSITE" id="PS00981">
    <property type="entry name" value="G_PROTEIN_RECEP_F3_3"/>
    <property type="match status" value="1"/>
</dbReference>
<proteinExistence type="predicted"/>
<dbReference type="EMBL" id="UYYB01117322">
    <property type="protein sequence ID" value="VDM82369.1"/>
    <property type="molecule type" value="Genomic_DNA"/>
</dbReference>
<evidence type="ECO:0000313" key="13">
    <source>
        <dbReference type="Proteomes" id="UP000270094"/>
    </source>
</evidence>
<dbReference type="PRINTS" id="PR00248">
    <property type="entry name" value="GPCRMGR"/>
</dbReference>
<organism evidence="12 13">
    <name type="scientific">Strongylus vulgaris</name>
    <name type="common">Blood worm</name>
    <dbReference type="NCBI Taxonomy" id="40348"/>
    <lineage>
        <taxon>Eukaryota</taxon>
        <taxon>Metazoa</taxon>
        <taxon>Ecdysozoa</taxon>
        <taxon>Nematoda</taxon>
        <taxon>Chromadorea</taxon>
        <taxon>Rhabditida</taxon>
        <taxon>Rhabditina</taxon>
        <taxon>Rhabditomorpha</taxon>
        <taxon>Strongyloidea</taxon>
        <taxon>Strongylidae</taxon>
        <taxon>Strongylus</taxon>
    </lineage>
</organism>
<keyword evidence="8" id="KW-0807">Transducer</keyword>
<dbReference type="GO" id="GO:0005886">
    <property type="term" value="C:plasma membrane"/>
    <property type="evidence" value="ECO:0007669"/>
    <property type="project" value="UniProtKB-SubCell"/>
</dbReference>
<dbReference type="GO" id="GO:0004930">
    <property type="term" value="F:G protein-coupled receptor activity"/>
    <property type="evidence" value="ECO:0007669"/>
    <property type="project" value="UniProtKB-KW"/>
</dbReference>
<dbReference type="AlphaFoldDB" id="A0A3P7JQV7"/>
<comment type="subcellular location">
    <subcellularLocation>
        <location evidence="1">Cell membrane</location>
        <topology evidence="1">Multi-pass membrane protein</topology>
    </subcellularLocation>
</comment>
<feature type="transmembrane region" description="Helical" evidence="10">
    <location>
        <begin position="20"/>
        <end position="38"/>
    </location>
</feature>
<dbReference type="InterPro" id="IPR050726">
    <property type="entry name" value="mGluR"/>
</dbReference>
<evidence type="ECO:0000256" key="6">
    <source>
        <dbReference type="ARBA" id="ARBA00023136"/>
    </source>
</evidence>
<sequence>MAFGEAALVLVCTTSSGSFLTPFMWNLFLISLCTLYAVKTRNLPENFNEAKFIGFTMYCTLVVWIAFIVLHMGTVNKALTMSFSFSLSASIPLILLFFPKLYIILLHPEKNVRSSYTTTKLIRCHFGNSQGAYDSKHLSSKTTRTSVQSASVRSSTKSSSLAGGGGVTRTASVHVPVTNIKGPIQVDNSTQTDMGKKKPVDEDVAQLVEACRRYTVNSSRSSTKSSSLAGGGGVTRTASVHVP</sequence>
<evidence type="ECO:0000256" key="2">
    <source>
        <dbReference type="ARBA" id="ARBA00022475"/>
    </source>
</evidence>
<feature type="region of interest" description="Disordered" evidence="9">
    <location>
        <begin position="215"/>
        <end position="243"/>
    </location>
</feature>
<dbReference type="PROSITE" id="PS50259">
    <property type="entry name" value="G_PROTEIN_RECEP_F3_4"/>
    <property type="match status" value="1"/>
</dbReference>
<evidence type="ECO:0000256" key="8">
    <source>
        <dbReference type="ARBA" id="ARBA00023224"/>
    </source>
</evidence>
<keyword evidence="7" id="KW-0325">Glycoprotein</keyword>
<dbReference type="Proteomes" id="UP000270094">
    <property type="component" value="Unassembled WGS sequence"/>
</dbReference>
<dbReference type="Pfam" id="PF00003">
    <property type="entry name" value="7tm_3"/>
    <property type="match status" value="1"/>
</dbReference>
<dbReference type="InterPro" id="IPR017979">
    <property type="entry name" value="GPCR_3_CS"/>
</dbReference>
<keyword evidence="5" id="KW-0675">Receptor</keyword>
<dbReference type="InterPro" id="IPR017978">
    <property type="entry name" value="GPCR_3_C"/>
</dbReference>
<feature type="compositionally biased region" description="Low complexity" evidence="9">
    <location>
        <begin position="218"/>
        <end position="228"/>
    </location>
</feature>
<evidence type="ECO:0000256" key="9">
    <source>
        <dbReference type="SAM" id="MobiDB-lite"/>
    </source>
</evidence>
<feature type="transmembrane region" description="Helical" evidence="10">
    <location>
        <begin position="83"/>
        <end position="105"/>
    </location>
</feature>
<evidence type="ECO:0000259" key="11">
    <source>
        <dbReference type="PROSITE" id="PS50259"/>
    </source>
</evidence>
<protein>
    <recommendedName>
        <fullName evidence="11">G-protein coupled receptors family 3 profile domain-containing protein</fullName>
    </recommendedName>
</protein>
<gene>
    <name evidence="12" type="ORF">SVUK_LOCUS17367</name>
</gene>
<evidence type="ECO:0000256" key="1">
    <source>
        <dbReference type="ARBA" id="ARBA00004651"/>
    </source>
</evidence>
<evidence type="ECO:0000256" key="7">
    <source>
        <dbReference type="ARBA" id="ARBA00023180"/>
    </source>
</evidence>
<name>A0A3P7JQV7_STRVU</name>
<reference evidence="12 13" key="1">
    <citation type="submission" date="2018-11" db="EMBL/GenBank/DDBJ databases">
        <authorList>
            <consortium name="Pathogen Informatics"/>
        </authorList>
    </citation>
    <scope>NUCLEOTIDE SEQUENCE [LARGE SCALE GENOMIC DNA]</scope>
</reference>
<accession>A0A3P7JQV7</accession>
<keyword evidence="5" id="KW-0297">G-protein coupled receptor</keyword>
<dbReference type="PANTHER" id="PTHR24060">
    <property type="entry name" value="METABOTROPIC GLUTAMATE RECEPTOR"/>
    <property type="match status" value="1"/>
</dbReference>
<evidence type="ECO:0000256" key="3">
    <source>
        <dbReference type="ARBA" id="ARBA00022692"/>
    </source>
</evidence>
<feature type="non-terminal residue" evidence="12">
    <location>
        <position position="243"/>
    </location>
</feature>
<evidence type="ECO:0000256" key="5">
    <source>
        <dbReference type="ARBA" id="ARBA00023040"/>
    </source>
</evidence>
<keyword evidence="13" id="KW-1185">Reference proteome</keyword>
<evidence type="ECO:0000313" key="12">
    <source>
        <dbReference type="EMBL" id="VDM82369.1"/>
    </source>
</evidence>
<dbReference type="InterPro" id="IPR000337">
    <property type="entry name" value="GPCR_3"/>
</dbReference>
<feature type="domain" description="G-protein coupled receptors family 3 profile" evidence="11">
    <location>
        <begin position="1"/>
        <end position="120"/>
    </location>
</feature>
<keyword evidence="6 10" id="KW-0472">Membrane</keyword>
<evidence type="ECO:0000256" key="4">
    <source>
        <dbReference type="ARBA" id="ARBA00022989"/>
    </source>
</evidence>
<feature type="transmembrane region" description="Helical" evidence="10">
    <location>
        <begin position="50"/>
        <end position="71"/>
    </location>
</feature>
<keyword evidence="4 10" id="KW-1133">Transmembrane helix</keyword>
<keyword evidence="3 10" id="KW-0812">Transmembrane</keyword>
<evidence type="ECO:0000256" key="10">
    <source>
        <dbReference type="SAM" id="Phobius"/>
    </source>
</evidence>